<proteinExistence type="predicted"/>
<name>A0A1M5T5I6_9BRAD</name>
<dbReference type="Proteomes" id="UP000190675">
    <property type="component" value="Chromosome I"/>
</dbReference>
<accession>A0A1M5T5I6</accession>
<dbReference type="EMBL" id="LT670818">
    <property type="protein sequence ID" value="SHH45958.1"/>
    <property type="molecule type" value="Genomic_DNA"/>
</dbReference>
<dbReference type="AlphaFoldDB" id="A0A1M5T5I6"/>
<protein>
    <submittedName>
        <fullName evidence="2">Uncharacterized protein</fullName>
    </submittedName>
</protein>
<gene>
    <name evidence="2" type="ORF">SAMN05444169_7568</name>
</gene>
<evidence type="ECO:0000256" key="1">
    <source>
        <dbReference type="SAM" id="MobiDB-lite"/>
    </source>
</evidence>
<evidence type="ECO:0000313" key="3">
    <source>
        <dbReference type="Proteomes" id="UP000190675"/>
    </source>
</evidence>
<organism evidence="2 3">
    <name type="scientific">Bradyrhizobium erythrophlei</name>
    <dbReference type="NCBI Taxonomy" id="1437360"/>
    <lineage>
        <taxon>Bacteria</taxon>
        <taxon>Pseudomonadati</taxon>
        <taxon>Pseudomonadota</taxon>
        <taxon>Alphaproteobacteria</taxon>
        <taxon>Hyphomicrobiales</taxon>
        <taxon>Nitrobacteraceae</taxon>
        <taxon>Bradyrhizobium</taxon>
    </lineage>
</organism>
<evidence type="ECO:0000313" key="2">
    <source>
        <dbReference type="EMBL" id="SHH45958.1"/>
    </source>
</evidence>
<reference evidence="2 3" key="1">
    <citation type="submission" date="2016-11" db="EMBL/GenBank/DDBJ databases">
        <authorList>
            <person name="Jaros S."/>
            <person name="Januszkiewicz K."/>
            <person name="Wedrychowicz H."/>
        </authorList>
    </citation>
    <scope>NUCLEOTIDE SEQUENCE [LARGE SCALE GENOMIC DNA]</scope>
    <source>
        <strain evidence="2 3">GAS242</strain>
    </source>
</reference>
<sequence>MIDAGAGLPPRFAPAHPVTNAASLRRARKGEQGANAPRATIC</sequence>
<feature type="region of interest" description="Disordered" evidence="1">
    <location>
        <begin position="1"/>
        <end position="20"/>
    </location>
</feature>